<dbReference type="SUPFAM" id="SSF53383">
    <property type="entry name" value="PLP-dependent transferases"/>
    <property type="match status" value="1"/>
</dbReference>
<dbReference type="GO" id="GO:0008483">
    <property type="term" value="F:transaminase activity"/>
    <property type="evidence" value="ECO:0007669"/>
    <property type="project" value="InterPro"/>
</dbReference>
<dbReference type="InterPro" id="IPR015424">
    <property type="entry name" value="PyrdxlP-dep_Trfase"/>
</dbReference>
<evidence type="ECO:0008006" key="6">
    <source>
        <dbReference type="Google" id="ProtNLM"/>
    </source>
</evidence>
<dbReference type="AlphaFoldDB" id="A0A1X1VXP0"/>
<evidence type="ECO:0000313" key="4">
    <source>
        <dbReference type="EMBL" id="ORV74591.1"/>
    </source>
</evidence>
<dbReference type="InterPro" id="IPR015421">
    <property type="entry name" value="PyrdxlP-dep_Trfase_major"/>
</dbReference>
<sequence length="463" mass="50689">MAEITTEMFLENTTEFVARARELDCIKGLVARQPKTIAAAARRARKGVFNNFVDGMPRIIPMIAGWARGPHIADLDGNEFVDLDSGRGVNFLGHSPEVVTDAVRSMLGSGLTVAAGHEVETALMSLLLESVRWAEGGFLSNSGTEATMHALKLARAFTGRPLVATFEHCYHGHHNDVLVARLPDGSTRPGMPGVAPSVASSTIVLPYNETAFEVICAHATELACVILEPIRSSWPQLDREFLVGLRKLTTEHGIVLVFDEMLSGFRFRFGGTLDAEGITPDLATFGKIIGGGLPIGATLGRSDIVKMAVTTGDYMRDMQTRTHILGTFCGNIVSCTAGLAQLEYIRDHQDEVYRTTGAAADRFAAHLERLRDDAGYPIAIRRYESLVRPFFGTMSTDSFVELVHPARNAVGEYMWTYYLRAAGVHVPEFLYPFFTYAHTADVMDVVCDAVTQSFEGLRKDGFM</sequence>
<reference evidence="4 5" key="1">
    <citation type="submission" date="2016-01" db="EMBL/GenBank/DDBJ databases">
        <title>The new phylogeny of the genus Mycobacterium.</title>
        <authorList>
            <person name="Tarcisio F."/>
            <person name="Conor M."/>
            <person name="Antonella G."/>
            <person name="Elisabetta G."/>
            <person name="Giulia F.S."/>
            <person name="Sara T."/>
            <person name="Anna F."/>
            <person name="Clotilde B."/>
            <person name="Roberto B."/>
            <person name="Veronica D.S."/>
            <person name="Fabio R."/>
            <person name="Monica P."/>
            <person name="Olivier J."/>
            <person name="Enrico T."/>
            <person name="Nicola S."/>
        </authorList>
    </citation>
    <scope>NUCLEOTIDE SEQUENCE [LARGE SCALE GENOMIC DNA]</scope>
    <source>
        <strain evidence="4 5">DSM 43505</strain>
    </source>
</reference>
<dbReference type="Gene3D" id="3.40.640.10">
    <property type="entry name" value="Type I PLP-dependent aspartate aminotransferase-like (Major domain)"/>
    <property type="match status" value="1"/>
</dbReference>
<accession>A0A1X1VXP0</accession>
<dbReference type="InterPro" id="IPR005814">
    <property type="entry name" value="Aminotrans_3"/>
</dbReference>
<proteinExistence type="inferred from homology"/>
<dbReference type="STRING" id="1777.AWC07_25160"/>
<name>A0A1X1VXP0_MYCGS</name>
<comment type="similarity">
    <text evidence="3">Belongs to the class-III pyridoxal-phosphate-dependent aminotransferase family.</text>
</comment>
<dbReference type="PANTHER" id="PTHR43713">
    <property type="entry name" value="GLUTAMATE-1-SEMIALDEHYDE 2,1-AMINOMUTASE"/>
    <property type="match status" value="1"/>
</dbReference>
<evidence type="ECO:0000256" key="2">
    <source>
        <dbReference type="ARBA" id="ARBA00022898"/>
    </source>
</evidence>
<evidence type="ECO:0000256" key="3">
    <source>
        <dbReference type="RuleBase" id="RU003560"/>
    </source>
</evidence>
<dbReference type="EMBL" id="LQOX01000058">
    <property type="protein sequence ID" value="ORV74591.1"/>
    <property type="molecule type" value="Genomic_DNA"/>
</dbReference>
<evidence type="ECO:0000313" key="5">
    <source>
        <dbReference type="Proteomes" id="UP000193738"/>
    </source>
</evidence>
<dbReference type="RefSeq" id="WP_167380016.1">
    <property type="nucleotide sequence ID" value="NZ_LQOX01000058.1"/>
</dbReference>
<organism evidence="4 5">
    <name type="scientific">Mycobacterium gastri</name>
    <dbReference type="NCBI Taxonomy" id="1777"/>
    <lineage>
        <taxon>Bacteria</taxon>
        <taxon>Bacillati</taxon>
        <taxon>Actinomycetota</taxon>
        <taxon>Actinomycetes</taxon>
        <taxon>Mycobacteriales</taxon>
        <taxon>Mycobacteriaceae</taxon>
        <taxon>Mycobacterium</taxon>
    </lineage>
</organism>
<protein>
    <recommendedName>
        <fullName evidence="6">Glutamate-1-semialdehyde 2,1-aminomutase</fullName>
    </recommendedName>
</protein>
<dbReference type="Proteomes" id="UP000193738">
    <property type="component" value="Unassembled WGS sequence"/>
</dbReference>
<dbReference type="InterPro" id="IPR015422">
    <property type="entry name" value="PyrdxlP-dep_Trfase_small"/>
</dbReference>
<dbReference type="Pfam" id="PF00202">
    <property type="entry name" value="Aminotran_3"/>
    <property type="match status" value="1"/>
</dbReference>
<keyword evidence="5" id="KW-1185">Reference proteome</keyword>
<comment type="cofactor">
    <cofactor evidence="1">
        <name>pyridoxal 5'-phosphate</name>
        <dbReference type="ChEBI" id="CHEBI:597326"/>
    </cofactor>
</comment>
<dbReference type="Gene3D" id="3.90.1150.10">
    <property type="entry name" value="Aspartate Aminotransferase, domain 1"/>
    <property type="match status" value="1"/>
</dbReference>
<keyword evidence="2 3" id="KW-0663">Pyridoxal phosphate</keyword>
<comment type="caution">
    <text evidence="4">The sequence shown here is derived from an EMBL/GenBank/DDBJ whole genome shotgun (WGS) entry which is preliminary data.</text>
</comment>
<gene>
    <name evidence="4" type="ORF">AWC07_25160</name>
</gene>
<evidence type="ECO:0000256" key="1">
    <source>
        <dbReference type="ARBA" id="ARBA00001933"/>
    </source>
</evidence>
<dbReference type="PANTHER" id="PTHR43713:SF3">
    <property type="entry name" value="GLUTAMATE-1-SEMIALDEHYDE 2,1-AMINOMUTASE 1, CHLOROPLASTIC-RELATED"/>
    <property type="match status" value="1"/>
</dbReference>
<dbReference type="GO" id="GO:0030170">
    <property type="term" value="F:pyridoxal phosphate binding"/>
    <property type="evidence" value="ECO:0007669"/>
    <property type="project" value="InterPro"/>
</dbReference>